<evidence type="ECO:0000313" key="1">
    <source>
        <dbReference type="EMBL" id="AGB30254.1"/>
    </source>
</evidence>
<organism evidence="1 2">
    <name type="scientific">Natrinema pellirubrum (strain DSM 15624 / CIP 106293 / JCM 10476 / NCIMB 786 / 157)</name>
    <dbReference type="NCBI Taxonomy" id="797303"/>
    <lineage>
        <taxon>Archaea</taxon>
        <taxon>Methanobacteriati</taxon>
        <taxon>Methanobacteriota</taxon>
        <taxon>Stenosarchaea group</taxon>
        <taxon>Halobacteria</taxon>
        <taxon>Halobacteriales</taxon>
        <taxon>Natrialbaceae</taxon>
        <taxon>Natrinema</taxon>
    </lineage>
</organism>
<dbReference type="Proteomes" id="UP000010843">
    <property type="component" value="Chromosome"/>
</dbReference>
<dbReference type="EMBL" id="CP003372">
    <property type="protein sequence ID" value="AGB30254.1"/>
    <property type="molecule type" value="Genomic_DNA"/>
</dbReference>
<protein>
    <submittedName>
        <fullName evidence="1">Uncharacterized protein</fullName>
    </submittedName>
</protein>
<gene>
    <name evidence="1" type="ordered locus">Natpe_0322</name>
</gene>
<sequence length="204" mass="20618">MVWKSTEPLNGFAIVTGSAEKVTKGINVIPEQDNTGSILGTEVIETESHAIELSSQIGGKSEQRATVESQTDSTPFVMTVDMDTETVKRISGSSVRGTDTTDGGVTTAATSCPDSIPVILGTIAGCGASCSNCGSLSIGNPTAIFGCIGCASCGCGLGCCLGERSSTLCAAAKSYLSLPDYIAASGTTEGAICVNEGCNDNTCF</sequence>
<accession>L0JG18</accession>
<evidence type="ECO:0000313" key="2">
    <source>
        <dbReference type="Proteomes" id="UP000010843"/>
    </source>
</evidence>
<name>L0JG18_NATP1</name>
<proteinExistence type="predicted"/>
<dbReference type="AlphaFoldDB" id="L0JG18"/>
<reference evidence="2" key="1">
    <citation type="submission" date="2012-02" db="EMBL/GenBank/DDBJ databases">
        <title>Complete sequence of chromosome of Natrinema pellirubrum DSM 15624.</title>
        <authorList>
            <person name="Lucas S."/>
            <person name="Han J."/>
            <person name="Lapidus A."/>
            <person name="Cheng J.-F."/>
            <person name="Goodwin L."/>
            <person name="Pitluck S."/>
            <person name="Peters L."/>
            <person name="Teshima H."/>
            <person name="Detter J.C."/>
            <person name="Han C."/>
            <person name="Tapia R."/>
            <person name="Land M."/>
            <person name="Hauser L."/>
            <person name="Kyrpides N."/>
            <person name="Ivanova N."/>
            <person name="Pagani I."/>
            <person name="Sproer C."/>
            <person name="Anderson I."/>
            <person name="Woyke T."/>
        </authorList>
    </citation>
    <scope>NUCLEOTIDE SEQUENCE [LARGE SCALE GENOMIC DNA]</scope>
    <source>
        <strain evidence="2">DSM 15624 / JCM 10476 / NCIMB 786</strain>
    </source>
</reference>
<dbReference type="KEGG" id="npe:Natpe_0322"/>
<dbReference type="HOGENOM" id="CLU_1340761_0_0_2"/>